<dbReference type="InterPro" id="IPR043906">
    <property type="entry name" value="Gfo/Idh/MocA_OxRdtase_bact_C"/>
</dbReference>
<dbReference type="EC" id="1.1.1.312" evidence="3"/>
<gene>
    <name evidence="3" type="primary">ligC_1</name>
    <name evidence="3" type="ORF">Poly21_06800</name>
</gene>
<dbReference type="Gene3D" id="3.30.360.10">
    <property type="entry name" value="Dihydrodipicolinate Reductase, domain 2"/>
    <property type="match status" value="1"/>
</dbReference>
<dbReference type="InterPro" id="IPR036291">
    <property type="entry name" value="NAD(P)-bd_dom_sf"/>
</dbReference>
<evidence type="ECO:0000259" key="1">
    <source>
        <dbReference type="Pfam" id="PF01408"/>
    </source>
</evidence>
<dbReference type="GO" id="GO:0050606">
    <property type="term" value="F:4-carboxy-2-hydroxymuconate semialdehyde hemiacetal dehydrogenase activity"/>
    <property type="evidence" value="ECO:0007669"/>
    <property type="project" value="UniProtKB-EC"/>
</dbReference>
<reference evidence="3 4" key="1">
    <citation type="journal article" date="2020" name="Antonie Van Leeuwenhoek">
        <title>Rhodopirellula heiligendammensis sp. nov., Rhodopirellula pilleata sp. nov., and Rhodopirellula solitaria sp. nov. isolated from natural or artificial marine surfaces in Northern Germany and California, USA, and emended description of the genus Rhodopirellula.</title>
        <authorList>
            <person name="Kallscheuer N."/>
            <person name="Wiegand S."/>
            <person name="Jogler M."/>
            <person name="Boedeker C."/>
            <person name="Peeters S.H."/>
            <person name="Rast P."/>
            <person name="Heuer A."/>
            <person name="Jetten M.S.M."/>
            <person name="Rohde M."/>
            <person name="Jogler C."/>
        </authorList>
    </citation>
    <scope>NUCLEOTIDE SEQUENCE [LARGE SCALE GENOMIC DNA]</scope>
    <source>
        <strain evidence="3 4">Poly21</strain>
    </source>
</reference>
<dbReference type="OrthoDB" id="9788246at2"/>
<proteinExistence type="predicted"/>
<evidence type="ECO:0000313" key="4">
    <source>
        <dbReference type="Proteomes" id="UP000319908"/>
    </source>
</evidence>
<dbReference type="Pfam" id="PF19051">
    <property type="entry name" value="GFO_IDH_MocA_C2"/>
    <property type="match status" value="1"/>
</dbReference>
<dbReference type="SUPFAM" id="SSF55347">
    <property type="entry name" value="Glyceraldehyde-3-phosphate dehydrogenase-like, C-terminal domain"/>
    <property type="match status" value="1"/>
</dbReference>
<sequence>MSLHQQHQRDRRLFLQGGVAIGASLLSRRAVADTSTRSESSSAATSGEKQRVAIIGVNNRGSALAKGFIANPDADVVCVCDVDSRAGEKAAAMVEGLSKQRPDTATDIRKVLDRSDIDAIVVATPNHWHAPATIMGCAAGKHVYVEKPCSHTAQEGEWAVEAARKHNRTVMMGSQRRSWPAIIQGIEMVQSGRIGKVSYARTWYNNRRASIGIGKQTSVPQWLDWELWQGPAPRQPYVDNLVHYNWHWKWPYGNGELGNNGIHMLDLARWGLQVTYPNRVNAGGGKYRHDDDQETPDTMMVTYDFPEAKTITWEGISWSPMGPYDDQVGVSFHGSEGTLVVLGTGYTLFDDHNKEIETVSDAGGDTAHIAEFIDCIHSGRLPNADIAEAHRSTLLCHLGNIAYRTSSTLHIDPATGKPQDHPDAQRMWGRDYAEGWSPQLSM</sequence>
<dbReference type="InterPro" id="IPR050463">
    <property type="entry name" value="Gfo/Idh/MocA_oxidrdct_glycsds"/>
</dbReference>
<protein>
    <submittedName>
        <fullName evidence="3">4-carboxy-2-hydroxymuconate-6-semialdehyde dehydrogenase</fullName>
        <ecNumber evidence="3">1.1.1.312</ecNumber>
    </submittedName>
</protein>
<feature type="domain" description="Gfo/Idh/MocA-like oxidoreductase N-terminal" evidence="1">
    <location>
        <begin position="51"/>
        <end position="173"/>
    </location>
</feature>
<name>A0A5C6C3C3_9BACT</name>
<dbReference type="Pfam" id="PF01408">
    <property type="entry name" value="GFO_IDH_MocA"/>
    <property type="match status" value="1"/>
</dbReference>
<keyword evidence="4" id="KW-1185">Reference proteome</keyword>
<dbReference type="SUPFAM" id="SSF51735">
    <property type="entry name" value="NAD(P)-binding Rossmann-fold domains"/>
    <property type="match status" value="1"/>
</dbReference>
<dbReference type="EMBL" id="SJPU01000001">
    <property type="protein sequence ID" value="TWU18517.1"/>
    <property type="molecule type" value="Genomic_DNA"/>
</dbReference>
<dbReference type="PANTHER" id="PTHR43818:SF5">
    <property type="entry name" value="OXIDOREDUCTASE FAMILY PROTEIN"/>
    <property type="match status" value="1"/>
</dbReference>
<evidence type="ECO:0000259" key="2">
    <source>
        <dbReference type="Pfam" id="PF19051"/>
    </source>
</evidence>
<feature type="domain" description="Gfo/Idh/MocA-like oxidoreductase bacterial type C-terminal" evidence="2">
    <location>
        <begin position="215"/>
        <end position="430"/>
    </location>
</feature>
<accession>A0A5C6C3C3</accession>
<keyword evidence="3" id="KW-0560">Oxidoreductase</keyword>
<dbReference type="Proteomes" id="UP000319908">
    <property type="component" value="Unassembled WGS sequence"/>
</dbReference>
<dbReference type="InterPro" id="IPR006311">
    <property type="entry name" value="TAT_signal"/>
</dbReference>
<dbReference type="RefSeq" id="WP_146405552.1">
    <property type="nucleotide sequence ID" value="NZ_SJPU01000001.1"/>
</dbReference>
<dbReference type="InterPro" id="IPR000683">
    <property type="entry name" value="Gfo/Idh/MocA-like_OxRdtase_N"/>
</dbReference>
<comment type="caution">
    <text evidence="3">The sequence shown here is derived from an EMBL/GenBank/DDBJ whole genome shotgun (WGS) entry which is preliminary data.</text>
</comment>
<evidence type="ECO:0000313" key="3">
    <source>
        <dbReference type="EMBL" id="TWU18517.1"/>
    </source>
</evidence>
<dbReference type="PROSITE" id="PS51318">
    <property type="entry name" value="TAT"/>
    <property type="match status" value="1"/>
</dbReference>
<dbReference type="AlphaFoldDB" id="A0A5C6C3C3"/>
<dbReference type="GO" id="GO:0000166">
    <property type="term" value="F:nucleotide binding"/>
    <property type="evidence" value="ECO:0007669"/>
    <property type="project" value="InterPro"/>
</dbReference>
<dbReference type="Gene3D" id="3.40.50.720">
    <property type="entry name" value="NAD(P)-binding Rossmann-like Domain"/>
    <property type="match status" value="1"/>
</dbReference>
<dbReference type="PANTHER" id="PTHR43818">
    <property type="entry name" value="BCDNA.GH03377"/>
    <property type="match status" value="1"/>
</dbReference>
<organism evidence="3 4">
    <name type="scientific">Allorhodopirellula heiligendammensis</name>
    <dbReference type="NCBI Taxonomy" id="2714739"/>
    <lineage>
        <taxon>Bacteria</taxon>
        <taxon>Pseudomonadati</taxon>
        <taxon>Planctomycetota</taxon>
        <taxon>Planctomycetia</taxon>
        <taxon>Pirellulales</taxon>
        <taxon>Pirellulaceae</taxon>
        <taxon>Allorhodopirellula</taxon>
    </lineage>
</organism>